<reference evidence="2" key="2">
    <citation type="submission" date="2023-06" db="EMBL/GenBank/DDBJ databases">
        <authorList>
            <person name="Ma L."/>
            <person name="Liu K.-W."/>
            <person name="Li Z."/>
            <person name="Hsiao Y.-Y."/>
            <person name="Qi Y."/>
            <person name="Fu T."/>
            <person name="Tang G."/>
            <person name="Zhang D."/>
            <person name="Sun W.-H."/>
            <person name="Liu D.-K."/>
            <person name="Li Y."/>
            <person name="Chen G.-Z."/>
            <person name="Liu X.-D."/>
            <person name="Liao X.-Y."/>
            <person name="Jiang Y.-T."/>
            <person name="Yu X."/>
            <person name="Hao Y."/>
            <person name="Huang J."/>
            <person name="Zhao X.-W."/>
            <person name="Ke S."/>
            <person name="Chen Y.-Y."/>
            <person name="Wu W.-L."/>
            <person name="Hsu J.-L."/>
            <person name="Lin Y.-F."/>
            <person name="Huang M.-D."/>
            <person name="Li C.-Y."/>
            <person name="Huang L."/>
            <person name="Wang Z.-W."/>
            <person name="Zhao X."/>
            <person name="Zhong W.-Y."/>
            <person name="Peng D.-H."/>
            <person name="Ahmad S."/>
            <person name="Lan S."/>
            <person name="Zhang J.-S."/>
            <person name="Tsai W.-C."/>
            <person name="Van De Peer Y."/>
            <person name="Liu Z.-J."/>
        </authorList>
    </citation>
    <scope>NUCLEOTIDE SEQUENCE</scope>
    <source>
        <strain evidence="2">CP</strain>
        <tissue evidence="2">Leaves</tissue>
    </source>
</reference>
<dbReference type="Proteomes" id="UP001180020">
    <property type="component" value="Unassembled WGS sequence"/>
</dbReference>
<evidence type="ECO:0000256" key="1">
    <source>
        <dbReference type="SAM" id="MobiDB-lite"/>
    </source>
</evidence>
<organism evidence="2 3">
    <name type="scientific">Acorus calamus</name>
    <name type="common">Sweet flag</name>
    <dbReference type="NCBI Taxonomy" id="4465"/>
    <lineage>
        <taxon>Eukaryota</taxon>
        <taxon>Viridiplantae</taxon>
        <taxon>Streptophyta</taxon>
        <taxon>Embryophyta</taxon>
        <taxon>Tracheophyta</taxon>
        <taxon>Spermatophyta</taxon>
        <taxon>Magnoliopsida</taxon>
        <taxon>Liliopsida</taxon>
        <taxon>Acoraceae</taxon>
        <taxon>Acorus</taxon>
    </lineage>
</organism>
<feature type="region of interest" description="Disordered" evidence="1">
    <location>
        <begin position="306"/>
        <end position="357"/>
    </location>
</feature>
<accession>A0AAV9E8C8</accession>
<sequence>MAQFPDNLEVEEYTREMPHPPDPESLWVFFGQLEAGMIAFPLSMLIMEFLSFFGLHPLQLVSSAYRILAAVTALNRALDTSLGLNEVRSLYVLKPLIGGGMTFYLARRSASRMLIKDAQQFVYDWRYKVLWIRGAWMPENCMFRIPLEWRDSSLGSGASSLNVCPPPEALRMEDVDRALSFQDRSWKILLGIVPLNPKAPPLAFSPSTSRAVDRGAYSSSRESMDVYYIDKLVEQCLKGRRIDGGFTSTGWAQVAHPGAGPYRYVHLTEYEKLQQIFGDIVAHEGGSRTINQIDTSTPVEITNLDGTQSPMHQFGFGDDDMAESSPKPPQTSDSRRRKFQSEENSGRNPKSRRSATDEFLDAVNNLASLIR</sequence>
<keyword evidence="3" id="KW-1185">Reference proteome</keyword>
<gene>
    <name evidence="2" type="ORF">QJS10_CPA08g00690</name>
</gene>
<dbReference type="EMBL" id="JAUJYO010000008">
    <property type="protein sequence ID" value="KAK1309701.1"/>
    <property type="molecule type" value="Genomic_DNA"/>
</dbReference>
<protein>
    <submittedName>
        <fullName evidence="2">Uncharacterized protein</fullName>
    </submittedName>
</protein>
<evidence type="ECO:0000313" key="3">
    <source>
        <dbReference type="Proteomes" id="UP001180020"/>
    </source>
</evidence>
<comment type="caution">
    <text evidence="2">The sequence shown here is derived from an EMBL/GenBank/DDBJ whole genome shotgun (WGS) entry which is preliminary data.</text>
</comment>
<proteinExistence type="predicted"/>
<name>A0AAV9E8C8_ACOCL</name>
<dbReference type="AlphaFoldDB" id="A0AAV9E8C8"/>
<reference evidence="2" key="1">
    <citation type="journal article" date="2023" name="Nat. Commun.">
        <title>Diploid and tetraploid genomes of Acorus and the evolution of monocots.</title>
        <authorList>
            <person name="Ma L."/>
            <person name="Liu K.W."/>
            <person name="Li Z."/>
            <person name="Hsiao Y.Y."/>
            <person name="Qi Y."/>
            <person name="Fu T."/>
            <person name="Tang G.D."/>
            <person name="Zhang D."/>
            <person name="Sun W.H."/>
            <person name="Liu D.K."/>
            <person name="Li Y."/>
            <person name="Chen G.Z."/>
            <person name="Liu X.D."/>
            <person name="Liao X.Y."/>
            <person name="Jiang Y.T."/>
            <person name="Yu X."/>
            <person name="Hao Y."/>
            <person name="Huang J."/>
            <person name="Zhao X.W."/>
            <person name="Ke S."/>
            <person name="Chen Y.Y."/>
            <person name="Wu W.L."/>
            <person name="Hsu J.L."/>
            <person name="Lin Y.F."/>
            <person name="Huang M.D."/>
            <person name="Li C.Y."/>
            <person name="Huang L."/>
            <person name="Wang Z.W."/>
            <person name="Zhao X."/>
            <person name="Zhong W.Y."/>
            <person name="Peng D.H."/>
            <person name="Ahmad S."/>
            <person name="Lan S."/>
            <person name="Zhang J.S."/>
            <person name="Tsai W.C."/>
            <person name="Van de Peer Y."/>
            <person name="Liu Z.J."/>
        </authorList>
    </citation>
    <scope>NUCLEOTIDE SEQUENCE</scope>
    <source>
        <strain evidence="2">CP</strain>
    </source>
</reference>
<evidence type="ECO:0000313" key="2">
    <source>
        <dbReference type="EMBL" id="KAK1309701.1"/>
    </source>
</evidence>